<dbReference type="InterPro" id="IPR034741">
    <property type="entry name" value="Terpene_cyclase-like_1_C"/>
</dbReference>
<evidence type="ECO:0000259" key="7">
    <source>
        <dbReference type="Pfam" id="PF03936"/>
    </source>
</evidence>
<name>A0A2P6PAP8_ROSCH</name>
<dbReference type="EC" id="4.2.3.-" evidence="8"/>
<dbReference type="SUPFAM" id="SSF48576">
    <property type="entry name" value="Terpenoid synthases"/>
    <property type="match status" value="1"/>
</dbReference>
<dbReference type="AlphaFoldDB" id="A0A2P6PAP8"/>
<comment type="cofactor">
    <cofactor evidence="1">
        <name>Mg(2+)</name>
        <dbReference type="ChEBI" id="CHEBI:18420"/>
    </cofactor>
</comment>
<dbReference type="GO" id="GO:0016102">
    <property type="term" value="P:diterpenoid biosynthetic process"/>
    <property type="evidence" value="ECO:0007669"/>
    <property type="project" value="InterPro"/>
</dbReference>
<dbReference type="SMR" id="A0A2P6PAP8"/>
<evidence type="ECO:0000256" key="1">
    <source>
        <dbReference type="ARBA" id="ARBA00001946"/>
    </source>
</evidence>
<organism evidence="8 9">
    <name type="scientific">Rosa chinensis</name>
    <name type="common">China rose</name>
    <dbReference type="NCBI Taxonomy" id="74649"/>
    <lineage>
        <taxon>Eukaryota</taxon>
        <taxon>Viridiplantae</taxon>
        <taxon>Streptophyta</taxon>
        <taxon>Embryophyta</taxon>
        <taxon>Tracheophyta</taxon>
        <taxon>Spermatophyta</taxon>
        <taxon>Magnoliopsida</taxon>
        <taxon>eudicotyledons</taxon>
        <taxon>Gunneridae</taxon>
        <taxon>Pentapetalae</taxon>
        <taxon>rosids</taxon>
        <taxon>fabids</taxon>
        <taxon>Rosales</taxon>
        <taxon>Rosaceae</taxon>
        <taxon>Rosoideae</taxon>
        <taxon>Rosoideae incertae sedis</taxon>
        <taxon>Rosa</taxon>
    </lineage>
</organism>
<dbReference type="InterPro" id="IPR050148">
    <property type="entry name" value="Terpene_synthase-like"/>
</dbReference>
<dbReference type="FunFam" id="1.50.10.130:FF:000001">
    <property type="entry name" value="Isoprene synthase, chloroplastic"/>
    <property type="match status" value="1"/>
</dbReference>
<dbReference type="FunFam" id="1.10.600.10:FF:000007">
    <property type="entry name" value="Isoprene synthase, chloroplastic"/>
    <property type="match status" value="1"/>
</dbReference>
<reference evidence="8 9" key="1">
    <citation type="journal article" date="2018" name="Nat. Genet.">
        <title>The Rosa genome provides new insights in the design of modern roses.</title>
        <authorList>
            <person name="Bendahmane M."/>
        </authorList>
    </citation>
    <scope>NUCLEOTIDE SEQUENCE [LARGE SCALE GENOMIC DNA]</scope>
    <source>
        <strain evidence="9">cv. Old Blush</strain>
    </source>
</reference>
<dbReference type="Proteomes" id="UP000238479">
    <property type="component" value="Chromosome 7"/>
</dbReference>
<dbReference type="OMA" id="VYYEPEY"/>
<gene>
    <name evidence="8" type="ORF">RchiOBHm_Chr7g0212441</name>
</gene>
<dbReference type="InterPro" id="IPR001906">
    <property type="entry name" value="Terpene_synth_N"/>
</dbReference>
<dbReference type="InterPro" id="IPR008949">
    <property type="entry name" value="Isoprenoid_synthase_dom_sf"/>
</dbReference>
<dbReference type="OrthoDB" id="1152596at2759"/>
<dbReference type="GO" id="GO:0000287">
    <property type="term" value="F:magnesium ion binding"/>
    <property type="evidence" value="ECO:0007669"/>
    <property type="project" value="InterPro"/>
</dbReference>
<dbReference type="SUPFAM" id="SSF48239">
    <property type="entry name" value="Terpenoid cyclases/Protein prenyltransferases"/>
    <property type="match status" value="1"/>
</dbReference>
<dbReference type="PANTHER" id="PTHR31225">
    <property type="entry name" value="OS04G0344100 PROTEIN-RELATED"/>
    <property type="match status" value="1"/>
</dbReference>
<dbReference type="SFLD" id="SFLDG01019">
    <property type="entry name" value="Terpene_Cyclase_Like_1_C_Termi"/>
    <property type="match status" value="1"/>
</dbReference>
<dbReference type="GO" id="GO:0010333">
    <property type="term" value="F:terpene synthase activity"/>
    <property type="evidence" value="ECO:0007669"/>
    <property type="project" value="InterPro"/>
</dbReference>
<dbReference type="InterPro" id="IPR044814">
    <property type="entry name" value="Terpene_cyclase_plant_C1"/>
</dbReference>
<sequence length="558" mass="64774">MSFQVLASQAQARDTVADVKRHSANNYTPNIWGDHFLHYATTEVDIKLEQHVRELKDQVKRMLMDPVKKPSQQLDLVDNIQRLGVSYHFENEIDGILKQIHHNYSNGSDDDLYTTALIFRLLRQQGYSVSCDMFNKFREGNDQKFKASLLSDVSGLLSLYEATHLRIRGEDLLEEALDFTTTHLESIKHSLSPSLSKQVVHSLNQALRRGIPRVEARYYLSIYAEHDSHNETLLTFAKLDFNLLQQVHQKELCEITRWWKDLDVTNKLPFTRDRITEIYFIWALSVYFEPQYSFARRTTCKVTAMMAILDDIYDTRGTLEELELFTEVIHRWDICAIDPLPDYMKVCYKALLEVYTEIEEELAKEGKLYRIHYAREAMKKQAEVYFLEAKWLHHQYIPTMDEYMALSLLTSGYPQLITTSFVAMGDVATQDSFDWLDTYPRAVKGAAVVARLMDDIADHKFEEKRGHVISAVQCYMNECGVTEEEAITVLRRQVSDAWKDINESFLLPNAVPRPLLTRILNFACAMDVSYKYEDGFSTHHETVLKDFIISTLVQPLPV</sequence>
<accession>A0A2P6PAP8</accession>
<evidence type="ECO:0000259" key="6">
    <source>
        <dbReference type="Pfam" id="PF01397"/>
    </source>
</evidence>
<dbReference type="InterPro" id="IPR008930">
    <property type="entry name" value="Terpenoid_cyclase/PrenylTrfase"/>
</dbReference>
<feature type="domain" description="Terpene synthase N-terminal" evidence="6">
    <location>
        <begin position="31"/>
        <end position="203"/>
    </location>
</feature>
<evidence type="ECO:0000313" key="9">
    <source>
        <dbReference type="Proteomes" id="UP000238479"/>
    </source>
</evidence>
<dbReference type="PANTHER" id="PTHR31225:SF221">
    <property type="entry name" value="(-)-GERMACRENE D SYNTHASE"/>
    <property type="match status" value="1"/>
</dbReference>
<evidence type="ECO:0000313" key="8">
    <source>
        <dbReference type="EMBL" id="PRQ19009.1"/>
    </source>
</evidence>
<proteinExistence type="inferred from homology"/>
<dbReference type="Gene3D" id="1.50.10.130">
    <property type="entry name" value="Terpene synthase, N-terminal domain"/>
    <property type="match status" value="1"/>
</dbReference>
<comment type="similarity">
    <text evidence="5">Belongs to the terpene synthase family. Tpsb subfamily.</text>
</comment>
<keyword evidence="4 8" id="KW-0456">Lyase</keyword>
<dbReference type="Gene3D" id="1.10.600.10">
    <property type="entry name" value="Farnesyl Diphosphate Synthase"/>
    <property type="match status" value="1"/>
</dbReference>
<comment type="caution">
    <text evidence="8">The sequence shown here is derived from an EMBL/GenBank/DDBJ whole genome shotgun (WGS) entry which is preliminary data.</text>
</comment>
<feature type="domain" description="Terpene synthase metal-binding" evidence="7">
    <location>
        <begin position="260"/>
        <end position="500"/>
    </location>
</feature>
<evidence type="ECO:0000256" key="4">
    <source>
        <dbReference type="ARBA" id="ARBA00023239"/>
    </source>
</evidence>
<keyword evidence="9" id="KW-1185">Reference proteome</keyword>
<dbReference type="Gramene" id="PRQ19009">
    <property type="protein sequence ID" value="PRQ19009"/>
    <property type="gene ID" value="RchiOBHm_Chr7g0212441"/>
</dbReference>
<evidence type="ECO:0000256" key="5">
    <source>
        <dbReference type="ARBA" id="ARBA00033744"/>
    </source>
</evidence>
<dbReference type="Pfam" id="PF01397">
    <property type="entry name" value="Terpene_synth"/>
    <property type="match status" value="1"/>
</dbReference>
<dbReference type="STRING" id="74649.A0A2P6PAP8"/>
<evidence type="ECO:0000256" key="2">
    <source>
        <dbReference type="ARBA" id="ARBA00022723"/>
    </source>
</evidence>
<keyword evidence="3" id="KW-0460">Magnesium</keyword>
<evidence type="ECO:0000256" key="3">
    <source>
        <dbReference type="ARBA" id="ARBA00022842"/>
    </source>
</evidence>
<keyword evidence="2" id="KW-0479">Metal-binding</keyword>
<dbReference type="InterPro" id="IPR036965">
    <property type="entry name" value="Terpene_synth_N_sf"/>
</dbReference>
<dbReference type="InterPro" id="IPR005630">
    <property type="entry name" value="Terpene_synthase_metal-bd"/>
</dbReference>
<dbReference type="Pfam" id="PF03936">
    <property type="entry name" value="Terpene_synth_C"/>
    <property type="match status" value="1"/>
</dbReference>
<dbReference type="EMBL" id="PDCK01000045">
    <property type="protein sequence ID" value="PRQ19009.1"/>
    <property type="molecule type" value="Genomic_DNA"/>
</dbReference>
<protein>
    <submittedName>
        <fullName evidence="8">Putative lyase</fullName>
        <ecNumber evidence="8">4.2.3.-</ecNumber>
    </submittedName>
</protein>
<dbReference type="SFLD" id="SFLDS00005">
    <property type="entry name" value="Isoprenoid_Synthase_Type_I"/>
    <property type="match status" value="1"/>
</dbReference>
<dbReference type="CDD" id="cd00684">
    <property type="entry name" value="Terpene_cyclase_plant_C1"/>
    <property type="match status" value="1"/>
</dbReference>